<dbReference type="PANTHER" id="PTHR35788:SF1">
    <property type="entry name" value="EXPORTED PROTEIN"/>
    <property type="match status" value="1"/>
</dbReference>
<protein>
    <submittedName>
        <fullName evidence="1">Uncharacterized protein</fullName>
    </submittedName>
</protein>
<evidence type="ECO:0000313" key="2">
    <source>
        <dbReference type="Proteomes" id="UP000228496"/>
    </source>
</evidence>
<dbReference type="Proteomes" id="UP000228496">
    <property type="component" value="Unassembled WGS sequence"/>
</dbReference>
<gene>
    <name evidence="1" type="ORF">COV29_04170</name>
</gene>
<dbReference type="InterPro" id="IPR052913">
    <property type="entry name" value="Glycopeptide_resist_protein"/>
</dbReference>
<reference evidence="1 2" key="1">
    <citation type="submission" date="2017-09" db="EMBL/GenBank/DDBJ databases">
        <title>Depth-based differentiation of microbial function through sediment-hosted aquifers and enrichment of novel symbionts in the deep terrestrial subsurface.</title>
        <authorList>
            <person name="Probst A.J."/>
            <person name="Ladd B."/>
            <person name="Jarett J.K."/>
            <person name="Geller-Mcgrath D.E."/>
            <person name="Sieber C.M."/>
            <person name="Emerson J.B."/>
            <person name="Anantharaman K."/>
            <person name="Thomas B.C."/>
            <person name="Malmstrom R."/>
            <person name="Stieglmeier M."/>
            <person name="Klingl A."/>
            <person name="Woyke T."/>
            <person name="Ryan C.M."/>
            <person name="Banfield J.F."/>
        </authorList>
    </citation>
    <scope>NUCLEOTIDE SEQUENCE [LARGE SCALE GENOMIC DNA]</scope>
    <source>
        <strain evidence="1">CG10_big_fil_rev_8_21_14_0_10_36_16</strain>
    </source>
</reference>
<organism evidence="1 2">
    <name type="scientific">Candidatus Yanofskybacteria bacterium CG10_big_fil_rev_8_21_14_0_10_36_16</name>
    <dbReference type="NCBI Taxonomy" id="1975096"/>
    <lineage>
        <taxon>Bacteria</taxon>
        <taxon>Candidatus Yanofskyibacteriota</taxon>
    </lineage>
</organism>
<proteinExistence type="predicted"/>
<dbReference type="EMBL" id="PCXQ01000007">
    <property type="protein sequence ID" value="PJE50346.1"/>
    <property type="molecule type" value="Genomic_DNA"/>
</dbReference>
<dbReference type="PANTHER" id="PTHR35788">
    <property type="entry name" value="EXPORTED PROTEIN-RELATED"/>
    <property type="match status" value="1"/>
</dbReference>
<comment type="caution">
    <text evidence="1">The sequence shown here is derived from an EMBL/GenBank/DDBJ whole genome shotgun (WGS) entry which is preliminary data.</text>
</comment>
<evidence type="ECO:0000313" key="1">
    <source>
        <dbReference type="EMBL" id="PJE50346.1"/>
    </source>
</evidence>
<dbReference type="Pfam" id="PF04294">
    <property type="entry name" value="VanW"/>
    <property type="match status" value="1"/>
</dbReference>
<dbReference type="InterPro" id="IPR007391">
    <property type="entry name" value="Vancomycin_resist_VanW"/>
</dbReference>
<accession>A0A2J0Q6P1</accession>
<dbReference type="AlphaFoldDB" id="A0A2J0Q6P1"/>
<sequence length="390" mass="43267">MTIKYNYKNLAIPGLLAVFLSGFMWYSSSHYDSLSIEAHDTALAEFDDYSKNINKSVENGFILTSNSTKINIASEITKEWQIEITRSNGIEQSIPNNEKITSHLNNFVSNKVKIEPKSPLFDVTNGVVYEIAPATPGRNLNTVQTLSNITRAMIKGENRASISFTETYSSITANSLNVLGINKLIGRGESDFKGSSEARIHNIKVSTALFDGVVIKPKEEFSFNKILGEVDGSTGYKSELVIKGDKIIPEYGGGICQVSTTVFRSAINSGLPITQRKPHSLPVRYYSPQGMDATIYPGVVDLKFINDTENYIIINAGFNGTQLIFEIYGQEKDREVVVSPPSYYDVQPDGGLKAVFTRTISYANGRQESEQFYSSYKSPSKFESLRNPLE</sequence>
<name>A0A2J0Q6P1_9BACT</name>